<reference evidence="5 6" key="2">
    <citation type="submission" date="2017-12" db="EMBL/GenBank/DDBJ databases">
        <title>Genome sequence of Rhizobium sullae HCNT1 isolated from Sulla coronaria nodules and featuring peculiar denitrification phenotypes.</title>
        <authorList>
            <person name="De Diego-Diaz B."/>
            <person name="Treu L."/>
            <person name="Campanaro S."/>
            <person name="Da Silva Duarte V."/>
            <person name="Basaglia M."/>
            <person name="Favaro L."/>
            <person name="Casella S."/>
            <person name="Squartini A."/>
        </authorList>
    </citation>
    <scope>NUCLEOTIDE SEQUENCE [LARGE SCALE GENOMIC DNA]</scope>
    <source>
        <strain evidence="5 6">HCNT1</strain>
    </source>
</reference>
<dbReference type="AlphaFoldDB" id="A0A2N0DEP7"/>
<dbReference type="SUPFAM" id="SSF46689">
    <property type="entry name" value="Homeodomain-like"/>
    <property type="match status" value="1"/>
</dbReference>
<accession>A0A2N0DEP7</accession>
<evidence type="ECO:0000313" key="5">
    <source>
        <dbReference type="EMBL" id="PKA44571.1"/>
    </source>
</evidence>
<evidence type="ECO:0000256" key="1">
    <source>
        <dbReference type="ARBA" id="ARBA00023015"/>
    </source>
</evidence>
<evidence type="ECO:0000313" key="6">
    <source>
        <dbReference type="Proteomes" id="UP000232164"/>
    </source>
</evidence>
<dbReference type="InterPro" id="IPR018060">
    <property type="entry name" value="HTH_AraC"/>
</dbReference>
<reference evidence="5 6" key="1">
    <citation type="submission" date="2017-11" db="EMBL/GenBank/DDBJ databases">
        <authorList>
            <person name="Han C.G."/>
        </authorList>
    </citation>
    <scope>NUCLEOTIDE SEQUENCE [LARGE SCALE GENOMIC DNA]</scope>
    <source>
        <strain evidence="5 6">HCNT1</strain>
    </source>
</reference>
<sequence length="65" mass="6970">MRLRQCGLITDCRLDNAHAALTTGAMNIQEASALAGYSSPANFSTAFKRRFGVAPRSVLRTNRGG</sequence>
<keyword evidence="1" id="KW-0805">Transcription regulation</keyword>
<protein>
    <recommendedName>
        <fullName evidence="4">HTH araC/xylS-type domain-containing protein</fullName>
    </recommendedName>
</protein>
<dbReference type="SMART" id="SM00342">
    <property type="entry name" value="HTH_ARAC"/>
    <property type="match status" value="1"/>
</dbReference>
<comment type="caution">
    <text evidence="5">The sequence shown here is derived from an EMBL/GenBank/DDBJ whole genome shotgun (WGS) entry which is preliminary data.</text>
</comment>
<dbReference type="Proteomes" id="UP000232164">
    <property type="component" value="Unassembled WGS sequence"/>
</dbReference>
<name>A0A2N0DEP7_RHISU</name>
<dbReference type="GO" id="GO:0003700">
    <property type="term" value="F:DNA-binding transcription factor activity"/>
    <property type="evidence" value="ECO:0007669"/>
    <property type="project" value="InterPro"/>
</dbReference>
<dbReference type="InterPro" id="IPR053142">
    <property type="entry name" value="PchR_regulatory_protein"/>
</dbReference>
<dbReference type="PROSITE" id="PS00041">
    <property type="entry name" value="HTH_ARAC_FAMILY_1"/>
    <property type="match status" value="1"/>
</dbReference>
<dbReference type="PROSITE" id="PS01124">
    <property type="entry name" value="HTH_ARAC_FAMILY_2"/>
    <property type="match status" value="1"/>
</dbReference>
<evidence type="ECO:0000256" key="3">
    <source>
        <dbReference type="ARBA" id="ARBA00023163"/>
    </source>
</evidence>
<dbReference type="InterPro" id="IPR018062">
    <property type="entry name" value="HTH_AraC-typ_CS"/>
</dbReference>
<dbReference type="Gene3D" id="1.10.10.60">
    <property type="entry name" value="Homeodomain-like"/>
    <property type="match status" value="1"/>
</dbReference>
<organism evidence="5 6">
    <name type="scientific">Rhizobium sullae</name>
    <name type="common">Rhizobium hedysari</name>
    <dbReference type="NCBI Taxonomy" id="50338"/>
    <lineage>
        <taxon>Bacteria</taxon>
        <taxon>Pseudomonadati</taxon>
        <taxon>Pseudomonadota</taxon>
        <taxon>Alphaproteobacteria</taxon>
        <taxon>Hyphomicrobiales</taxon>
        <taxon>Rhizobiaceae</taxon>
        <taxon>Rhizobium/Agrobacterium group</taxon>
        <taxon>Rhizobium</taxon>
    </lineage>
</organism>
<gene>
    <name evidence="5" type="ORF">CWR43_01505</name>
</gene>
<dbReference type="Pfam" id="PF12833">
    <property type="entry name" value="HTH_18"/>
    <property type="match status" value="1"/>
</dbReference>
<dbReference type="PANTHER" id="PTHR47893:SF1">
    <property type="entry name" value="REGULATORY PROTEIN PCHR"/>
    <property type="match status" value="1"/>
</dbReference>
<evidence type="ECO:0000259" key="4">
    <source>
        <dbReference type="PROSITE" id="PS01124"/>
    </source>
</evidence>
<keyword evidence="2" id="KW-0238">DNA-binding</keyword>
<dbReference type="PANTHER" id="PTHR47893">
    <property type="entry name" value="REGULATORY PROTEIN PCHR"/>
    <property type="match status" value="1"/>
</dbReference>
<dbReference type="InterPro" id="IPR009057">
    <property type="entry name" value="Homeodomain-like_sf"/>
</dbReference>
<keyword evidence="3" id="KW-0804">Transcription</keyword>
<dbReference type="GO" id="GO:0043565">
    <property type="term" value="F:sequence-specific DNA binding"/>
    <property type="evidence" value="ECO:0007669"/>
    <property type="project" value="InterPro"/>
</dbReference>
<feature type="domain" description="HTH araC/xylS-type" evidence="4">
    <location>
        <begin position="8"/>
        <end position="61"/>
    </location>
</feature>
<dbReference type="EMBL" id="PIQN01000003">
    <property type="protein sequence ID" value="PKA44571.1"/>
    <property type="molecule type" value="Genomic_DNA"/>
</dbReference>
<proteinExistence type="predicted"/>
<evidence type="ECO:0000256" key="2">
    <source>
        <dbReference type="ARBA" id="ARBA00023125"/>
    </source>
</evidence>